<dbReference type="AlphaFoldDB" id="A0AAV9B948"/>
<accession>A0AAV9B948</accession>
<reference evidence="1" key="2">
    <citation type="submission" date="2023-06" db="EMBL/GenBank/DDBJ databases">
        <authorList>
            <person name="Ma L."/>
            <person name="Liu K.-W."/>
            <person name="Li Z."/>
            <person name="Hsiao Y.-Y."/>
            <person name="Qi Y."/>
            <person name="Fu T."/>
            <person name="Tang G."/>
            <person name="Zhang D."/>
            <person name="Sun W.-H."/>
            <person name="Liu D.-K."/>
            <person name="Li Y."/>
            <person name="Chen G.-Z."/>
            <person name="Liu X.-D."/>
            <person name="Liao X.-Y."/>
            <person name="Jiang Y.-T."/>
            <person name="Yu X."/>
            <person name="Hao Y."/>
            <person name="Huang J."/>
            <person name="Zhao X.-W."/>
            <person name="Ke S."/>
            <person name="Chen Y.-Y."/>
            <person name="Wu W.-L."/>
            <person name="Hsu J.-L."/>
            <person name="Lin Y.-F."/>
            <person name="Huang M.-D."/>
            <person name="Li C.-Y."/>
            <person name="Huang L."/>
            <person name="Wang Z.-W."/>
            <person name="Zhao X."/>
            <person name="Zhong W.-Y."/>
            <person name="Peng D.-H."/>
            <person name="Ahmad S."/>
            <person name="Lan S."/>
            <person name="Zhang J.-S."/>
            <person name="Tsai W.-C."/>
            <person name="Van De Peer Y."/>
            <person name="Liu Z.-J."/>
        </authorList>
    </citation>
    <scope>NUCLEOTIDE SEQUENCE</scope>
    <source>
        <strain evidence="1">SCP</strain>
        <tissue evidence="1">Leaves</tissue>
    </source>
</reference>
<protein>
    <submittedName>
        <fullName evidence="1">Uncharacterized protein</fullName>
    </submittedName>
</protein>
<sequence>MSPSWANNIKRDGGSHRFTMGGQSRIEVATIIVNTEQWRFTVYNILKNINNRKASKDNHTFI</sequence>
<proteinExistence type="predicted"/>
<comment type="caution">
    <text evidence="1">The sequence shown here is derived from an EMBL/GenBank/DDBJ whole genome shotgun (WGS) entry which is preliminary data.</text>
</comment>
<reference evidence="1" key="1">
    <citation type="journal article" date="2023" name="Nat. Commun.">
        <title>Diploid and tetraploid genomes of Acorus and the evolution of monocots.</title>
        <authorList>
            <person name="Ma L."/>
            <person name="Liu K.W."/>
            <person name="Li Z."/>
            <person name="Hsiao Y.Y."/>
            <person name="Qi Y."/>
            <person name="Fu T."/>
            <person name="Tang G.D."/>
            <person name="Zhang D."/>
            <person name="Sun W.H."/>
            <person name="Liu D.K."/>
            <person name="Li Y."/>
            <person name="Chen G.Z."/>
            <person name="Liu X.D."/>
            <person name="Liao X.Y."/>
            <person name="Jiang Y.T."/>
            <person name="Yu X."/>
            <person name="Hao Y."/>
            <person name="Huang J."/>
            <person name="Zhao X.W."/>
            <person name="Ke S."/>
            <person name="Chen Y.Y."/>
            <person name="Wu W.L."/>
            <person name="Hsu J.L."/>
            <person name="Lin Y.F."/>
            <person name="Huang M.D."/>
            <person name="Li C.Y."/>
            <person name="Huang L."/>
            <person name="Wang Z.W."/>
            <person name="Zhao X."/>
            <person name="Zhong W.Y."/>
            <person name="Peng D.H."/>
            <person name="Ahmad S."/>
            <person name="Lan S."/>
            <person name="Zhang J.S."/>
            <person name="Tsai W.C."/>
            <person name="Van de Peer Y."/>
            <person name="Liu Z.J."/>
        </authorList>
    </citation>
    <scope>NUCLEOTIDE SEQUENCE</scope>
    <source>
        <strain evidence="1">SCP</strain>
    </source>
</reference>
<name>A0AAV9B948_ACOGR</name>
<evidence type="ECO:0000313" key="2">
    <source>
        <dbReference type="Proteomes" id="UP001179952"/>
    </source>
</evidence>
<gene>
    <name evidence="1" type="ORF">QJS04_geneDACA018280</name>
</gene>
<evidence type="ECO:0000313" key="1">
    <source>
        <dbReference type="EMBL" id="KAK1272602.1"/>
    </source>
</evidence>
<dbReference type="Proteomes" id="UP001179952">
    <property type="component" value="Unassembled WGS sequence"/>
</dbReference>
<dbReference type="EMBL" id="JAUJYN010000004">
    <property type="protein sequence ID" value="KAK1272602.1"/>
    <property type="molecule type" value="Genomic_DNA"/>
</dbReference>
<organism evidence="1 2">
    <name type="scientific">Acorus gramineus</name>
    <name type="common">Dwarf sweet flag</name>
    <dbReference type="NCBI Taxonomy" id="55184"/>
    <lineage>
        <taxon>Eukaryota</taxon>
        <taxon>Viridiplantae</taxon>
        <taxon>Streptophyta</taxon>
        <taxon>Embryophyta</taxon>
        <taxon>Tracheophyta</taxon>
        <taxon>Spermatophyta</taxon>
        <taxon>Magnoliopsida</taxon>
        <taxon>Liliopsida</taxon>
        <taxon>Acoraceae</taxon>
        <taxon>Acorus</taxon>
    </lineage>
</organism>
<keyword evidence="2" id="KW-1185">Reference proteome</keyword>